<dbReference type="RefSeq" id="WP_047761712.1">
    <property type="nucleotide sequence ID" value="NZ_CP091510.1"/>
</dbReference>
<dbReference type="InterPro" id="IPR051331">
    <property type="entry name" value="Chorismate_mutase-related"/>
</dbReference>
<dbReference type="PROSITE" id="PS51168">
    <property type="entry name" value="CHORISMATE_MUT_2"/>
    <property type="match status" value="1"/>
</dbReference>
<dbReference type="GO" id="GO:0004106">
    <property type="term" value="F:chorismate mutase activity"/>
    <property type="evidence" value="ECO:0007669"/>
    <property type="project" value="UniProtKB-EC"/>
</dbReference>
<dbReference type="SUPFAM" id="SSF48600">
    <property type="entry name" value="Chorismate mutase II"/>
    <property type="match status" value="1"/>
</dbReference>
<evidence type="ECO:0000256" key="1">
    <source>
        <dbReference type="ARBA" id="ARBA00012404"/>
    </source>
</evidence>
<dbReference type="Gene3D" id="1.20.59.10">
    <property type="entry name" value="Chorismate mutase"/>
    <property type="match status" value="1"/>
</dbReference>
<dbReference type="AlphaFoldDB" id="A0A0J1C1L7"/>
<dbReference type="InterPro" id="IPR036979">
    <property type="entry name" value="CM_dom_sf"/>
</dbReference>
<evidence type="ECO:0000256" key="2">
    <source>
        <dbReference type="ARBA" id="ARBA00023235"/>
    </source>
</evidence>
<dbReference type="Proteomes" id="UP000036027">
    <property type="component" value="Unassembled WGS sequence"/>
</dbReference>
<dbReference type="PANTHER" id="PTHR38041:SF1">
    <property type="entry name" value="CHORISMATE MUTASE"/>
    <property type="match status" value="1"/>
</dbReference>
<dbReference type="GO" id="GO:0046417">
    <property type="term" value="P:chorismate metabolic process"/>
    <property type="evidence" value="ECO:0007669"/>
    <property type="project" value="InterPro"/>
</dbReference>
<comment type="caution">
    <text evidence="4">The sequence shown here is derived from an EMBL/GenBank/DDBJ whole genome shotgun (WGS) entry which is preliminary data.</text>
</comment>
<name>A0A0J1C1L7_9NEIS</name>
<dbReference type="OrthoDB" id="5334665at2"/>
<dbReference type="PANTHER" id="PTHR38041">
    <property type="entry name" value="CHORISMATE MUTASE"/>
    <property type="match status" value="1"/>
</dbReference>
<organism evidence="4 5">
    <name type="scientific">Neisseria arctica</name>
    <dbReference type="NCBI Taxonomy" id="1470200"/>
    <lineage>
        <taxon>Bacteria</taxon>
        <taxon>Pseudomonadati</taxon>
        <taxon>Pseudomonadota</taxon>
        <taxon>Betaproteobacteria</taxon>
        <taxon>Neisseriales</taxon>
        <taxon>Neisseriaceae</taxon>
        <taxon>Neisseria</taxon>
    </lineage>
</organism>
<feature type="domain" description="Chorismate mutase" evidence="3">
    <location>
        <begin position="3"/>
        <end position="95"/>
    </location>
</feature>
<evidence type="ECO:0000313" key="4">
    <source>
        <dbReference type="EMBL" id="KLT72178.1"/>
    </source>
</evidence>
<keyword evidence="5" id="KW-1185">Reference proteome</keyword>
<dbReference type="Pfam" id="PF01817">
    <property type="entry name" value="CM_2"/>
    <property type="match status" value="1"/>
</dbReference>
<evidence type="ECO:0000259" key="3">
    <source>
        <dbReference type="PROSITE" id="PS51168"/>
    </source>
</evidence>
<dbReference type="InterPro" id="IPR036263">
    <property type="entry name" value="Chorismate_II_sf"/>
</dbReference>
<accession>A0A0J1C1L7</accession>
<keyword evidence="2" id="KW-0413">Isomerase</keyword>
<dbReference type="EC" id="5.4.99.5" evidence="1"/>
<proteinExistence type="predicted"/>
<gene>
    <name evidence="4" type="ORF">PL75_09575</name>
</gene>
<dbReference type="STRING" id="1470200.PL75_09575"/>
<dbReference type="GO" id="GO:0009697">
    <property type="term" value="P:salicylic acid biosynthetic process"/>
    <property type="evidence" value="ECO:0007669"/>
    <property type="project" value="TreeGrafter"/>
</dbReference>
<evidence type="ECO:0000313" key="5">
    <source>
        <dbReference type="Proteomes" id="UP000036027"/>
    </source>
</evidence>
<dbReference type="SMART" id="SM00830">
    <property type="entry name" value="CM_2"/>
    <property type="match status" value="1"/>
</dbReference>
<dbReference type="InterPro" id="IPR002701">
    <property type="entry name" value="CM_II_prokaryot"/>
</dbReference>
<sequence>MSAEQMNTLEEIRAQIDVIDAKLITLLAERQKYVKRAGEIKPKNNPMAVAAPDRVAQVIAKRREQAEVVGLAPDVAEAVWQAMITAFIAFEHQINVAD</sequence>
<protein>
    <recommendedName>
        <fullName evidence="1">chorismate mutase</fullName>
        <ecNumber evidence="1">5.4.99.5</ecNumber>
    </recommendedName>
</protein>
<dbReference type="PATRIC" id="fig|1470200.3.peg.921"/>
<dbReference type="EMBL" id="JTDO01000018">
    <property type="protein sequence ID" value="KLT72178.1"/>
    <property type="molecule type" value="Genomic_DNA"/>
</dbReference>
<reference evidence="4 5" key="1">
    <citation type="submission" date="2014-11" db="EMBL/GenBank/DDBJ databases">
        <title>Genome of a novel goose pathogen.</title>
        <authorList>
            <person name="Hansen C.M."/>
            <person name="Hueffer K."/>
            <person name="Choi S.C."/>
        </authorList>
    </citation>
    <scope>NUCLEOTIDE SEQUENCE [LARGE SCALE GENOMIC DNA]</scope>
    <source>
        <strain evidence="4 5">KH1503</strain>
    </source>
</reference>